<dbReference type="Proteomes" id="UP001500503">
    <property type="component" value="Unassembled WGS sequence"/>
</dbReference>
<evidence type="ECO:0000313" key="2">
    <source>
        <dbReference type="Proteomes" id="UP001500503"/>
    </source>
</evidence>
<accession>A0ABP8PRB1</accession>
<dbReference type="EMBL" id="BAABHF010000017">
    <property type="protein sequence ID" value="GAA4491850.1"/>
    <property type="molecule type" value="Genomic_DNA"/>
</dbReference>
<sequence length="79" mass="8593">MHTQMHVHLLARFGGGVDLCDLNALVVAVMADKTGKVIGGECDRRHAIFVRDASTSGRSAYRGRGRCVRVAPGMTRRAR</sequence>
<gene>
    <name evidence="1" type="ORF">GCM10023191_026440</name>
</gene>
<comment type="caution">
    <text evidence="1">The sequence shown here is derived from an EMBL/GenBank/DDBJ whole genome shotgun (WGS) entry which is preliminary data.</text>
</comment>
<keyword evidence="2" id="KW-1185">Reference proteome</keyword>
<reference evidence="2" key="1">
    <citation type="journal article" date="2019" name="Int. J. Syst. Evol. Microbiol.">
        <title>The Global Catalogue of Microorganisms (GCM) 10K type strain sequencing project: providing services to taxonomists for standard genome sequencing and annotation.</title>
        <authorList>
            <consortium name="The Broad Institute Genomics Platform"/>
            <consortium name="The Broad Institute Genome Sequencing Center for Infectious Disease"/>
            <person name="Wu L."/>
            <person name="Ma J."/>
        </authorList>
    </citation>
    <scope>NUCLEOTIDE SEQUENCE [LARGE SCALE GENOMIC DNA]</scope>
    <source>
        <strain evidence="2">JCM 17933</strain>
    </source>
</reference>
<proteinExistence type="predicted"/>
<protein>
    <submittedName>
        <fullName evidence="1">Uncharacterized protein</fullName>
    </submittedName>
</protein>
<name>A0ABP8PRB1_9ACTN</name>
<organism evidence="1 2">
    <name type="scientific">Actinoallomurus oryzae</name>
    <dbReference type="NCBI Taxonomy" id="502180"/>
    <lineage>
        <taxon>Bacteria</taxon>
        <taxon>Bacillati</taxon>
        <taxon>Actinomycetota</taxon>
        <taxon>Actinomycetes</taxon>
        <taxon>Streptosporangiales</taxon>
        <taxon>Thermomonosporaceae</taxon>
        <taxon>Actinoallomurus</taxon>
    </lineage>
</organism>
<evidence type="ECO:0000313" key="1">
    <source>
        <dbReference type="EMBL" id="GAA4491850.1"/>
    </source>
</evidence>